<protein>
    <submittedName>
        <fullName evidence="2">Uncharacterized protein</fullName>
    </submittedName>
</protein>
<evidence type="ECO:0000256" key="1">
    <source>
        <dbReference type="SAM" id="SignalP"/>
    </source>
</evidence>
<name>A0A3P3YGS2_PLABS</name>
<sequence>MSIGDRIRRGAPSLVVVLAVVVLCGTTFGDDIFDVEAALAHLARISGKDQTMSVIASHVQCLIRGQAGGNIEFVNDGIYSHAKFDGHREGFVTVLQYAILKCANAAAAHYGGGSSQQGPLRGRVRS</sequence>
<evidence type="ECO:0000313" key="2">
    <source>
        <dbReference type="EMBL" id="SPQ99371.1"/>
    </source>
</evidence>
<dbReference type="EMBL" id="OVEO01000011">
    <property type="protein sequence ID" value="SPQ99371.1"/>
    <property type="molecule type" value="Genomic_DNA"/>
</dbReference>
<keyword evidence="1" id="KW-0732">Signal</keyword>
<dbReference type="Proteomes" id="UP000290189">
    <property type="component" value="Unassembled WGS sequence"/>
</dbReference>
<proteinExistence type="predicted"/>
<feature type="chain" id="PRO_5018253865" evidence="1">
    <location>
        <begin position="30"/>
        <end position="126"/>
    </location>
</feature>
<gene>
    <name evidence="2" type="ORF">PLBR_LOCUS6586</name>
</gene>
<dbReference type="AlphaFoldDB" id="A0A3P3YGS2"/>
<feature type="signal peptide" evidence="1">
    <location>
        <begin position="1"/>
        <end position="29"/>
    </location>
</feature>
<organism evidence="2 3">
    <name type="scientific">Plasmodiophora brassicae</name>
    <name type="common">Clubroot disease agent</name>
    <dbReference type="NCBI Taxonomy" id="37360"/>
    <lineage>
        <taxon>Eukaryota</taxon>
        <taxon>Sar</taxon>
        <taxon>Rhizaria</taxon>
        <taxon>Endomyxa</taxon>
        <taxon>Phytomyxea</taxon>
        <taxon>Plasmodiophorida</taxon>
        <taxon>Plasmodiophoridae</taxon>
        <taxon>Plasmodiophora</taxon>
    </lineage>
</organism>
<keyword evidence="2" id="KW-0496">Mitochondrion</keyword>
<evidence type="ECO:0000313" key="3">
    <source>
        <dbReference type="Proteomes" id="UP000290189"/>
    </source>
</evidence>
<geneLocation type="mitochondrion" evidence="2"/>
<reference evidence="2 3" key="1">
    <citation type="submission" date="2018-03" db="EMBL/GenBank/DDBJ databases">
        <authorList>
            <person name="Fogelqvist J."/>
        </authorList>
    </citation>
    <scope>NUCLEOTIDE SEQUENCE [LARGE SCALE GENOMIC DNA]</scope>
</reference>
<accession>A0A3P3YGS2</accession>